<dbReference type="InterPro" id="IPR013517">
    <property type="entry name" value="FG-GAP"/>
</dbReference>
<name>A0A699SK94_TANCI</name>
<gene>
    <name evidence="3" type="ORF">Tci_870121</name>
</gene>
<keyword evidence="1 2" id="KW-0732">Signal</keyword>
<feature type="non-terminal residue" evidence="3">
    <location>
        <position position="1"/>
    </location>
</feature>
<protein>
    <recommendedName>
        <fullName evidence="4">VCBS repeat-containing protein</fullName>
    </recommendedName>
</protein>
<dbReference type="InterPro" id="IPR028994">
    <property type="entry name" value="Integrin_alpha_N"/>
</dbReference>
<sequence length="210" mass="21065">LCYRPLGCRPVGWLLFLPHTLAQAMTKTFPSLSARLLLALPLAGLGTHAAQAQAPSPTLFTNVAAYDTGVRSSPNDVAVADINNDGLLDILTANAPRTIYYANSGSVGVLLGTGAGSFGAVTTFTTNSFPNSIAAADVNGDGKPDVITTFSGVDVMLGTGTGSFGAVTSYPGGNNNAVDVAVADVNGDGKPDLLTANSGSGTAGVMLNMG</sequence>
<evidence type="ECO:0000313" key="3">
    <source>
        <dbReference type="EMBL" id="GFC98151.1"/>
    </source>
</evidence>
<comment type="caution">
    <text evidence="3">The sequence shown here is derived from an EMBL/GenBank/DDBJ whole genome shotgun (WGS) entry which is preliminary data.</text>
</comment>
<feature type="chain" id="PRO_5025432369" description="VCBS repeat-containing protein" evidence="2">
    <location>
        <begin position="23"/>
        <end position="210"/>
    </location>
</feature>
<feature type="signal peptide" evidence="2">
    <location>
        <begin position="1"/>
        <end position="22"/>
    </location>
</feature>
<reference evidence="3" key="1">
    <citation type="journal article" date="2019" name="Sci. Rep.">
        <title>Draft genome of Tanacetum cinerariifolium, the natural source of mosquito coil.</title>
        <authorList>
            <person name="Yamashiro T."/>
            <person name="Shiraishi A."/>
            <person name="Satake H."/>
            <person name="Nakayama K."/>
        </authorList>
    </citation>
    <scope>NUCLEOTIDE SEQUENCE</scope>
</reference>
<dbReference type="AlphaFoldDB" id="A0A699SK94"/>
<organism evidence="3">
    <name type="scientific">Tanacetum cinerariifolium</name>
    <name type="common">Dalmatian daisy</name>
    <name type="synonym">Chrysanthemum cinerariifolium</name>
    <dbReference type="NCBI Taxonomy" id="118510"/>
    <lineage>
        <taxon>Eukaryota</taxon>
        <taxon>Viridiplantae</taxon>
        <taxon>Streptophyta</taxon>
        <taxon>Embryophyta</taxon>
        <taxon>Tracheophyta</taxon>
        <taxon>Spermatophyta</taxon>
        <taxon>Magnoliopsida</taxon>
        <taxon>eudicotyledons</taxon>
        <taxon>Gunneridae</taxon>
        <taxon>Pentapetalae</taxon>
        <taxon>asterids</taxon>
        <taxon>campanulids</taxon>
        <taxon>Asterales</taxon>
        <taxon>Asteraceae</taxon>
        <taxon>Asteroideae</taxon>
        <taxon>Anthemideae</taxon>
        <taxon>Anthemidinae</taxon>
        <taxon>Tanacetum</taxon>
    </lineage>
</organism>
<proteinExistence type="predicted"/>
<dbReference type="PANTHER" id="PTHR46580">
    <property type="entry name" value="SENSOR KINASE-RELATED"/>
    <property type="match status" value="1"/>
</dbReference>
<evidence type="ECO:0000256" key="2">
    <source>
        <dbReference type="SAM" id="SignalP"/>
    </source>
</evidence>
<dbReference type="Gene3D" id="2.130.10.130">
    <property type="entry name" value="Integrin alpha, N-terminal"/>
    <property type="match status" value="1"/>
</dbReference>
<evidence type="ECO:0008006" key="4">
    <source>
        <dbReference type="Google" id="ProtNLM"/>
    </source>
</evidence>
<dbReference type="SUPFAM" id="SSF69318">
    <property type="entry name" value="Integrin alpha N-terminal domain"/>
    <property type="match status" value="1"/>
</dbReference>
<accession>A0A699SK94</accession>
<dbReference type="Pfam" id="PF13517">
    <property type="entry name" value="FG-GAP_3"/>
    <property type="match status" value="2"/>
</dbReference>
<feature type="non-terminal residue" evidence="3">
    <location>
        <position position="210"/>
    </location>
</feature>
<evidence type="ECO:0000256" key="1">
    <source>
        <dbReference type="ARBA" id="ARBA00022729"/>
    </source>
</evidence>
<dbReference type="EMBL" id="BKCJ011170313">
    <property type="protein sequence ID" value="GFC98151.1"/>
    <property type="molecule type" value="Genomic_DNA"/>
</dbReference>